<dbReference type="EMBL" id="NWGY01000003">
    <property type="protein sequence ID" value="MDV3663197.1"/>
    <property type="molecule type" value="Genomic_DNA"/>
</dbReference>
<name>A0AAE4NZQ3_9FLAO</name>
<organism evidence="1 2">
    <name type="scientific">Elizabethkingia anophelis</name>
    <dbReference type="NCBI Taxonomy" id="1117645"/>
    <lineage>
        <taxon>Bacteria</taxon>
        <taxon>Pseudomonadati</taxon>
        <taxon>Bacteroidota</taxon>
        <taxon>Flavobacteriia</taxon>
        <taxon>Flavobacteriales</taxon>
        <taxon>Weeksellaceae</taxon>
        <taxon>Elizabethkingia</taxon>
    </lineage>
</organism>
<proteinExistence type="predicted"/>
<gene>
    <name evidence="1" type="ORF">CMU51_03905</name>
</gene>
<sequence length="299" mass="34931">MANIDNAVPKEEFDDMEDISLFELEQLNLTSLNENITYNILEDNFPQCSIRRLAENLLIRIEEHIYTKYWFHKYHAFVFAEAMIKAIKRLRLNGFPFSDEELDEDDDVHIFVRWTLTVPNNIDIGVLSQSINHAFDSVFERANSMLENSDSILILGKDTGEGLDLLKRIQAHLDTLGFYTYIIKEQPDIIGESVMQKVLRFGLSSRFVIVENSEPTGHLYEFPHITKFAELTSVVLQRQGEGSTWMFEDLYHKLNNIKKFEYTNDTLEEAINLGIEWANDYLKSFGDYQKQNLPWLQNK</sequence>
<dbReference type="Proteomes" id="UP001189000">
    <property type="component" value="Unassembled WGS sequence"/>
</dbReference>
<dbReference type="AlphaFoldDB" id="A0AAE4NZQ3"/>
<accession>A0AAE4NZQ3</accession>
<evidence type="ECO:0000313" key="1">
    <source>
        <dbReference type="EMBL" id="MDV3663197.1"/>
    </source>
</evidence>
<protein>
    <submittedName>
        <fullName evidence="1">Uncharacterized protein</fullName>
    </submittedName>
</protein>
<evidence type="ECO:0000313" key="2">
    <source>
        <dbReference type="Proteomes" id="UP001189000"/>
    </source>
</evidence>
<comment type="caution">
    <text evidence="1">The sequence shown here is derived from an EMBL/GenBank/DDBJ whole genome shotgun (WGS) entry which is preliminary data.</text>
</comment>
<reference evidence="1" key="1">
    <citation type="submission" date="2023-02" db="EMBL/GenBank/DDBJ databases">
        <title>Elizabethkingia anophelis draft genomes.</title>
        <authorList>
            <person name="Nicholson A.C."/>
            <person name="Whitney A.M."/>
            <person name="Humrighouse B.W."/>
            <person name="Villarma A."/>
            <person name="Bell M."/>
            <person name="Mcquiston J."/>
        </authorList>
    </citation>
    <scope>NUCLEOTIDE SEQUENCE</scope>
    <source>
        <strain evidence="1">B4955</strain>
    </source>
</reference>